<sequence length="460" mass="54907">MSQINYSFLYGNIPTFQNPFLQNQNQNQNQLNSKKENKINFVPHFLNQNQNENQKENQNQNENQNQKEKITHFIPSFVQLDKQVLRFFAYFEDEIKDEGIGEKRIRYCSIFYYLATQEIKIIEKIQQNSGLDQGVILSKQQVSKNYSPSFLSKKQNLITENDFQISQITKIFSREYHIFDADDFTYNYYEKKGKPLNQSIKPPKDKYTQKREELDKIRNNYSRKKFENEPNSTKFFKKNPSEEDNILVFWAVKKTVGIPCHFRIVFYLEDNTLSITEISKDSQNQNSTFLRRTTVPKRFTSFQNFSFPTKKTENEHLIPDDFVIGKNISIFGSVFFIYKCDETTKNYFRKNGFDEKDLEIEIPDEFKEIQTNKKKFNFEKKIRTFDEKKEKLDIRKFLENSGKVLRFLALIQNRETKDFEKSMKTQIIQEQLKIDNSISLYGNTFKIIDADEFTLNHISK</sequence>
<dbReference type="Proteomes" id="UP001149090">
    <property type="component" value="Unassembled WGS sequence"/>
</dbReference>
<evidence type="ECO:0000256" key="4">
    <source>
        <dbReference type="ARBA" id="ARBA00022737"/>
    </source>
</evidence>
<dbReference type="GO" id="GO:0000281">
    <property type="term" value="P:mitotic cytokinesis"/>
    <property type="evidence" value="ECO:0007669"/>
    <property type="project" value="TreeGrafter"/>
</dbReference>
<dbReference type="OrthoDB" id="10255210at2759"/>
<evidence type="ECO:0000256" key="2">
    <source>
        <dbReference type="ARBA" id="ARBA00004245"/>
    </source>
</evidence>
<dbReference type="PROSITE" id="PS51336">
    <property type="entry name" value="DM10"/>
    <property type="match status" value="2"/>
</dbReference>
<dbReference type="GO" id="GO:0060285">
    <property type="term" value="P:cilium-dependent cell motility"/>
    <property type="evidence" value="ECO:0007669"/>
    <property type="project" value="TreeGrafter"/>
</dbReference>
<protein>
    <submittedName>
        <fullName evidence="8">Ef-hand domain-containing family member c2</fullName>
    </submittedName>
</protein>
<dbReference type="GO" id="GO:0072686">
    <property type="term" value="C:mitotic spindle"/>
    <property type="evidence" value="ECO:0007669"/>
    <property type="project" value="TreeGrafter"/>
</dbReference>
<keyword evidence="5" id="KW-0206">Cytoskeleton</keyword>
<dbReference type="Pfam" id="PF06565">
    <property type="entry name" value="DM10_dom"/>
    <property type="match status" value="2"/>
</dbReference>
<feature type="domain" description="DM10" evidence="7">
    <location>
        <begin position="243"/>
        <end position="352"/>
    </location>
</feature>
<evidence type="ECO:0000256" key="6">
    <source>
        <dbReference type="ARBA" id="ARBA00023273"/>
    </source>
</evidence>
<dbReference type="GO" id="GO:0043014">
    <property type="term" value="F:alpha-tubulin binding"/>
    <property type="evidence" value="ECO:0007669"/>
    <property type="project" value="TreeGrafter"/>
</dbReference>
<dbReference type="PANTHER" id="PTHR12086:SF9">
    <property type="entry name" value="EF-HAND DOMAIN-CONTAINING PROTEIN 1"/>
    <property type="match status" value="1"/>
</dbReference>
<dbReference type="GO" id="GO:0005930">
    <property type="term" value="C:axoneme"/>
    <property type="evidence" value="ECO:0007669"/>
    <property type="project" value="TreeGrafter"/>
</dbReference>
<keyword evidence="9" id="KW-1185">Reference proteome</keyword>
<dbReference type="AlphaFoldDB" id="A0A9Q0REN9"/>
<evidence type="ECO:0000313" key="8">
    <source>
        <dbReference type="EMBL" id="KAJ5076873.1"/>
    </source>
</evidence>
<name>A0A9Q0REN9_ANAIG</name>
<dbReference type="FunFam" id="2.30.29.170:FF:000004">
    <property type="entry name" value="EF-hand domain containing 2"/>
    <property type="match status" value="1"/>
</dbReference>
<evidence type="ECO:0000256" key="3">
    <source>
        <dbReference type="ARBA" id="ARBA00022490"/>
    </source>
</evidence>
<keyword evidence="3" id="KW-0963">Cytoplasm</keyword>
<feature type="domain" description="DM10" evidence="7">
    <location>
        <begin position="81"/>
        <end position="193"/>
    </location>
</feature>
<dbReference type="PANTHER" id="PTHR12086">
    <property type="entry name" value="EF-HAND DOMAIN C-TERMINAL CONTAINING PROTEIN"/>
    <property type="match status" value="1"/>
</dbReference>
<accession>A0A9Q0REN9</accession>
<evidence type="ECO:0000256" key="5">
    <source>
        <dbReference type="ARBA" id="ARBA00023212"/>
    </source>
</evidence>
<dbReference type="Gene3D" id="2.30.29.170">
    <property type="match status" value="2"/>
</dbReference>
<keyword evidence="6" id="KW-0966">Cell projection</keyword>
<gene>
    <name evidence="8" type="ORF">M0811_00191</name>
</gene>
<comment type="subcellular location">
    <subcellularLocation>
        <location evidence="1">Cell projection</location>
        <location evidence="1">Cilium</location>
    </subcellularLocation>
    <subcellularLocation>
        <location evidence="2">Cytoplasm</location>
        <location evidence="2">Cytoskeleton</location>
    </subcellularLocation>
</comment>
<dbReference type="InterPro" id="IPR040193">
    <property type="entry name" value="EFHC1/EFHC2/EFHB"/>
</dbReference>
<reference evidence="8" key="1">
    <citation type="submission" date="2022-10" db="EMBL/GenBank/DDBJ databases">
        <title>Novel sulphate-reducing endosymbionts in the free-living metamonad Anaeramoeba.</title>
        <authorList>
            <person name="Jerlstrom-Hultqvist J."/>
            <person name="Cepicka I."/>
            <person name="Gallot-Lavallee L."/>
            <person name="Salas-Leiva D."/>
            <person name="Curtis B.A."/>
            <person name="Zahonova K."/>
            <person name="Pipaliya S."/>
            <person name="Dacks J."/>
            <person name="Roger A.J."/>
        </authorList>
    </citation>
    <scope>NUCLEOTIDE SEQUENCE</scope>
    <source>
        <strain evidence="8">BMAN</strain>
    </source>
</reference>
<dbReference type="GO" id="GO:0007052">
    <property type="term" value="P:mitotic spindle organization"/>
    <property type="evidence" value="ECO:0007669"/>
    <property type="project" value="TreeGrafter"/>
</dbReference>
<organism evidence="8 9">
    <name type="scientific">Anaeramoeba ignava</name>
    <name type="common">Anaerobic marine amoeba</name>
    <dbReference type="NCBI Taxonomy" id="1746090"/>
    <lineage>
        <taxon>Eukaryota</taxon>
        <taxon>Metamonada</taxon>
        <taxon>Anaeramoebidae</taxon>
        <taxon>Anaeramoeba</taxon>
    </lineage>
</organism>
<evidence type="ECO:0000256" key="1">
    <source>
        <dbReference type="ARBA" id="ARBA00004138"/>
    </source>
</evidence>
<evidence type="ECO:0000313" key="9">
    <source>
        <dbReference type="Proteomes" id="UP001149090"/>
    </source>
</evidence>
<evidence type="ECO:0000259" key="7">
    <source>
        <dbReference type="PROSITE" id="PS51336"/>
    </source>
</evidence>
<keyword evidence="4" id="KW-0677">Repeat</keyword>
<dbReference type="SMART" id="SM00676">
    <property type="entry name" value="DM10"/>
    <property type="match status" value="2"/>
</dbReference>
<dbReference type="InterPro" id="IPR006602">
    <property type="entry name" value="DM10_dom"/>
</dbReference>
<comment type="caution">
    <text evidence="8">The sequence shown here is derived from an EMBL/GenBank/DDBJ whole genome shotgun (WGS) entry which is preliminary data.</text>
</comment>
<dbReference type="EMBL" id="JAPDFW010000059">
    <property type="protein sequence ID" value="KAJ5076873.1"/>
    <property type="molecule type" value="Genomic_DNA"/>
</dbReference>
<proteinExistence type="predicted"/>